<dbReference type="SUPFAM" id="SSF88723">
    <property type="entry name" value="PIN domain-like"/>
    <property type="match status" value="1"/>
</dbReference>
<sequence length="125" mass="13106">MSGVSLDAGALVATERGDANVRALLREAVRRGLEVHVVPEVVAQVWRGGPRQARLAALLAARGVETPAYDVHAAREVGRLCGASATSDVVDAHVVWHARLHGHLVVTSDAGDLLAIDPDLRVVGV</sequence>
<accession>A0ABR8MGY9</accession>
<evidence type="ECO:0000256" key="4">
    <source>
        <dbReference type="ARBA" id="ARBA00022842"/>
    </source>
</evidence>
<keyword evidence="7" id="KW-1185">Reference proteome</keyword>
<organism evidence="6 7">
    <name type="scientific">Nocardioides hwasunensis</name>
    <dbReference type="NCBI Taxonomy" id="397258"/>
    <lineage>
        <taxon>Bacteria</taxon>
        <taxon>Bacillati</taxon>
        <taxon>Actinomycetota</taxon>
        <taxon>Actinomycetes</taxon>
        <taxon>Propionibacteriales</taxon>
        <taxon>Nocardioidaceae</taxon>
        <taxon>Nocardioides</taxon>
    </lineage>
</organism>
<keyword evidence="2" id="KW-0479">Metal-binding</keyword>
<dbReference type="Proteomes" id="UP000649289">
    <property type="component" value="Unassembled WGS sequence"/>
</dbReference>
<dbReference type="InterPro" id="IPR029060">
    <property type="entry name" value="PIN-like_dom_sf"/>
</dbReference>
<evidence type="ECO:0000256" key="3">
    <source>
        <dbReference type="ARBA" id="ARBA00022801"/>
    </source>
</evidence>
<evidence type="ECO:0000313" key="6">
    <source>
        <dbReference type="EMBL" id="MBD3915342.1"/>
    </source>
</evidence>
<name>A0ABR8MGY9_9ACTN</name>
<evidence type="ECO:0000256" key="1">
    <source>
        <dbReference type="ARBA" id="ARBA00022722"/>
    </source>
</evidence>
<keyword evidence="1" id="KW-0540">Nuclease</keyword>
<evidence type="ECO:0000313" key="7">
    <source>
        <dbReference type="Proteomes" id="UP000649289"/>
    </source>
</evidence>
<dbReference type="Gene3D" id="3.40.50.1010">
    <property type="entry name" value="5'-nuclease"/>
    <property type="match status" value="1"/>
</dbReference>
<comment type="caution">
    <text evidence="6">The sequence shown here is derived from an EMBL/GenBank/DDBJ whole genome shotgun (WGS) entry which is preliminary data.</text>
</comment>
<feature type="domain" description="PIN" evidence="5">
    <location>
        <begin position="6"/>
        <end position="110"/>
    </location>
</feature>
<dbReference type="InterPro" id="IPR002716">
    <property type="entry name" value="PIN_dom"/>
</dbReference>
<protein>
    <submittedName>
        <fullName evidence="6">PIN domain nuclease</fullName>
    </submittedName>
</protein>
<dbReference type="Pfam" id="PF01850">
    <property type="entry name" value="PIN"/>
    <property type="match status" value="1"/>
</dbReference>
<keyword evidence="3" id="KW-0378">Hydrolase</keyword>
<dbReference type="EMBL" id="JACXYY010000004">
    <property type="protein sequence ID" value="MBD3915342.1"/>
    <property type="molecule type" value="Genomic_DNA"/>
</dbReference>
<keyword evidence="4" id="KW-0460">Magnesium</keyword>
<proteinExistence type="predicted"/>
<gene>
    <name evidence="6" type="ORF">IEZ25_12015</name>
</gene>
<evidence type="ECO:0000256" key="2">
    <source>
        <dbReference type="ARBA" id="ARBA00022723"/>
    </source>
</evidence>
<reference evidence="6 7" key="1">
    <citation type="submission" date="2020-09" db="EMBL/GenBank/DDBJ databases">
        <title>novel species in genus Nocardioides.</title>
        <authorList>
            <person name="Zhang G."/>
        </authorList>
    </citation>
    <scope>NUCLEOTIDE SEQUENCE [LARGE SCALE GENOMIC DNA]</scope>
    <source>
        <strain evidence="6 7">19197</strain>
    </source>
</reference>
<evidence type="ECO:0000259" key="5">
    <source>
        <dbReference type="Pfam" id="PF01850"/>
    </source>
</evidence>
<dbReference type="RefSeq" id="WP_191199650.1">
    <property type="nucleotide sequence ID" value="NZ_BAAAPA010000005.1"/>
</dbReference>